<dbReference type="SMART" id="SM00382">
    <property type="entry name" value="AAA"/>
    <property type="match status" value="1"/>
</dbReference>
<dbReference type="Pfam" id="PF00005">
    <property type="entry name" value="ABC_tran"/>
    <property type="match status" value="1"/>
</dbReference>
<dbReference type="PANTHER" id="PTHR42781">
    <property type="entry name" value="SPERMIDINE/PUTRESCINE IMPORT ATP-BINDING PROTEIN POTA"/>
    <property type="match status" value="1"/>
</dbReference>
<evidence type="ECO:0000256" key="1">
    <source>
        <dbReference type="ARBA" id="ARBA00022448"/>
    </source>
</evidence>
<dbReference type="InterPro" id="IPR017871">
    <property type="entry name" value="ABC_transporter-like_CS"/>
</dbReference>
<feature type="domain" description="ABC transporter" evidence="4">
    <location>
        <begin position="2"/>
        <end position="209"/>
    </location>
</feature>
<dbReference type="PANTHER" id="PTHR42781:SF4">
    <property type="entry name" value="SPERMIDINE_PUTRESCINE IMPORT ATP-BINDING PROTEIN POTA"/>
    <property type="match status" value="1"/>
</dbReference>
<dbReference type="PROSITE" id="PS00211">
    <property type="entry name" value="ABC_TRANSPORTER_1"/>
    <property type="match status" value="1"/>
</dbReference>
<dbReference type="GO" id="GO:0005524">
    <property type="term" value="F:ATP binding"/>
    <property type="evidence" value="ECO:0007669"/>
    <property type="project" value="UniProtKB-KW"/>
</dbReference>
<dbReference type="InterPro" id="IPR003439">
    <property type="entry name" value="ABC_transporter-like_ATP-bd"/>
</dbReference>
<name>A0A9J6QPM2_9ENTR</name>
<proteinExistence type="predicted"/>
<reference evidence="5" key="1">
    <citation type="submission" date="2022-05" db="EMBL/GenBank/DDBJ databases">
        <title>Description of a novel species of Leclercia; Leclercia tamurae and the Proposal for a Novel Genus Silvania gen. nov. Containing Two Novel Species Silvania hatchlandensis sp. nov. and Silvania confinis sp. nov. Isolated from the Rhizosphere of Oak.</title>
        <authorList>
            <person name="Maddock D.W."/>
            <person name="Brady C.L."/>
            <person name="Denman S."/>
            <person name="Arnold D."/>
        </authorList>
    </citation>
    <scope>NUCLEOTIDE SEQUENCE</scope>
    <source>
        <strain evidence="5">H4N4</strain>
    </source>
</reference>
<gene>
    <name evidence="5" type="ORF">M8013_21080</name>
</gene>
<dbReference type="EMBL" id="JAMGZJ010000078">
    <property type="protein sequence ID" value="MCU6671222.1"/>
    <property type="molecule type" value="Genomic_DNA"/>
</dbReference>
<dbReference type="SUPFAM" id="SSF52540">
    <property type="entry name" value="P-loop containing nucleoside triphosphate hydrolases"/>
    <property type="match status" value="1"/>
</dbReference>
<accession>A0A9J6QPM2</accession>
<keyword evidence="3 5" id="KW-0067">ATP-binding</keyword>
<dbReference type="AlphaFoldDB" id="A0A9J6QPM2"/>
<dbReference type="InterPro" id="IPR027417">
    <property type="entry name" value="P-loop_NTPase"/>
</dbReference>
<keyword evidence="1" id="KW-0813">Transport</keyword>
<dbReference type="PROSITE" id="PS50893">
    <property type="entry name" value="ABC_TRANSPORTER_2"/>
    <property type="match status" value="1"/>
</dbReference>
<dbReference type="RefSeq" id="WP_271269717.1">
    <property type="nucleotide sequence ID" value="NZ_JAMGZJ010000078.1"/>
</dbReference>
<dbReference type="GO" id="GO:0016887">
    <property type="term" value="F:ATP hydrolysis activity"/>
    <property type="evidence" value="ECO:0007669"/>
    <property type="project" value="InterPro"/>
</dbReference>
<evidence type="ECO:0000256" key="3">
    <source>
        <dbReference type="ARBA" id="ARBA00022840"/>
    </source>
</evidence>
<dbReference type="Proteomes" id="UP001061282">
    <property type="component" value="Unassembled WGS sequence"/>
</dbReference>
<comment type="caution">
    <text evidence="5">The sequence shown here is derived from an EMBL/GenBank/DDBJ whole genome shotgun (WGS) entry which is preliminary data.</text>
</comment>
<keyword evidence="2" id="KW-0547">Nucleotide-binding</keyword>
<protein>
    <submittedName>
        <fullName evidence="5">ATP-binding cassette domain-containing protein</fullName>
    </submittedName>
</protein>
<dbReference type="Gene3D" id="3.40.50.300">
    <property type="entry name" value="P-loop containing nucleotide triphosphate hydrolases"/>
    <property type="match status" value="1"/>
</dbReference>
<sequence>MLMVTDFSLSLRQTTLLHQVSFSVQPGEILTLMGPSGSGKSSLFAWMAGALAGDFRAEGELWINARRCDNLPTEQRGLGLLFQDPLLFEHFSVGQNLLLALPATIKGDRRKAQVLDALNAAELEGFFHRDPATLSGGQRARVSLLRALLAQPQALLLDEPFSRLDQHLRAQFRRWVFAEARARGIPVVQVTHDEADVPADGCLLPIANWQ</sequence>
<evidence type="ECO:0000256" key="2">
    <source>
        <dbReference type="ARBA" id="ARBA00022741"/>
    </source>
</evidence>
<evidence type="ECO:0000313" key="5">
    <source>
        <dbReference type="EMBL" id="MCU6671222.1"/>
    </source>
</evidence>
<organism evidence="5 6">
    <name type="scientific">Silvania confinis</name>
    <dbReference type="NCBI Taxonomy" id="2926470"/>
    <lineage>
        <taxon>Bacteria</taxon>
        <taxon>Pseudomonadati</taxon>
        <taxon>Pseudomonadota</taxon>
        <taxon>Gammaproteobacteria</taxon>
        <taxon>Enterobacterales</taxon>
        <taxon>Enterobacteriaceae</taxon>
        <taxon>Silvania</taxon>
    </lineage>
</organism>
<evidence type="ECO:0000259" key="4">
    <source>
        <dbReference type="PROSITE" id="PS50893"/>
    </source>
</evidence>
<dbReference type="InterPro" id="IPR003593">
    <property type="entry name" value="AAA+_ATPase"/>
</dbReference>
<keyword evidence="6" id="KW-1185">Reference proteome</keyword>
<dbReference type="InterPro" id="IPR050093">
    <property type="entry name" value="ABC_SmlMolc_Importer"/>
</dbReference>
<evidence type="ECO:0000313" key="6">
    <source>
        <dbReference type="Proteomes" id="UP001061282"/>
    </source>
</evidence>